<keyword evidence="3 6" id="KW-0812">Transmembrane</keyword>
<evidence type="ECO:0000256" key="4">
    <source>
        <dbReference type="ARBA" id="ARBA00022989"/>
    </source>
</evidence>
<dbReference type="PANTHER" id="PTHR30477:SF0">
    <property type="entry name" value="METAL TRANSPORT SYSTEM MEMBRANE PROTEIN TM_0125-RELATED"/>
    <property type="match status" value="1"/>
</dbReference>
<sequence length="79" mass="8578">MAMTVAISSQVVGSLLIFILITLPASAAMRWGRTVWQMVGLSVLFGVVGVWAALVLSYWTNVPVSFYIAIIEAGIYLFP</sequence>
<organism evidence="8 9">
    <name type="scientific">Weissella viridescens</name>
    <name type="common">Lactobacillus viridescens</name>
    <dbReference type="NCBI Taxonomy" id="1629"/>
    <lineage>
        <taxon>Bacteria</taxon>
        <taxon>Bacillati</taxon>
        <taxon>Bacillota</taxon>
        <taxon>Bacilli</taxon>
        <taxon>Lactobacillales</taxon>
        <taxon>Lactobacillaceae</taxon>
        <taxon>Weissella</taxon>
    </lineage>
</organism>
<keyword evidence="4 7" id="KW-1133">Transmembrane helix</keyword>
<dbReference type="Pfam" id="PF00950">
    <property type="entry name" value="ABC-3"/>
    <property type="match status" value="1"/>
</dbReference>
<comment type="subcellular location">
    <subcellularLocation>
        <location evidence="6">Cell membrane</location>
        <topology evidence="6">Multi-pass membrane protein</topology>
    </subcellularLocation>
    <subcellularLocation>
        <location evidence="1">Membrane</location>
        <topology evidence="1">Multi-pass membrane protein</topology>
    </subcellularLocation>
</comment>
<dbReference type="GO" id="GO:0043190">
    <property type="term" value="C:ATP-binding cassette (ABC) transporter complex"/>
    <property type="evidence" value="ECO:0007669"/>
    <property type="project" value="InterPro"/>
</dbReference>
<dbReference type="Proteomes" id="UP000254621">
    <property type="component" value="Unassembled WGS sequence"/>
</dbReference>
<dbReference type="InterPro" id="IPR037294">
    <property type="entry name" value="ABC_BtuC-like"/>
</dbReference>
<dbReference type="PANTHER" id="PTHR30477">
    <property type="entry name" value="ABC-TRANSPORTER METAL-BINDING PROTEIN"/>
    <property type="match status" value="1"/>
</dbReference>
<evidence type="ECO:0000256" key="2">
    <source>
        <dbReference type="ARBA" id="ARBA00008034"/>
    </source>
</evidence>
<accession>A0A380NY21</accession>
<feature type="transmembrane region" description="Helical" evidence="7">
    <location>
        <begin position="62"/>
        <end position="78"/>
    </location>
</feature>
<comment type="similarity">
    <text evidence="2 6">Belongs to the ABC-3 integral membrane protein family.</text>
</comment>
<dbReference type="GO" id="GO:0055085">
    <property type="term" value="P:transmembrane transport"/>
    <property type="evidence" value="ECO:0007669"/>
    <property type="project" value="InterPro"/>
</dbReference>
<evidence type="ECO:0000313" key="8">
    <source>
        <dbReference type="EMBL" id="SUP52456.1"/>
    </source>
</evidence>
<reference evidence="8 9" key="1">
    <citation type="submission" date="2018-06" db="EMBL/GenBank/DDBJ databases">
        <authorList>
            <consortium name="Pathogen Informatics"/>
            <person name="Doyle S."/>
        </authorList>
    </citation>
    <scope>NUCLEOTIDE SEQUENCE [LARGE SCALE GENOMIC DNA]</scope>
    <source>
        <strain evidence="8 9">NCTC13645</strain>
    </source>
</reference>
<dbReference type="STRING" id="1629.IV50_GL000622"/>
<proteinExistence type="inferred from homology"/>
<dbReference type="InterPro" id="IPR001626">
    <property type="entry name" value="ABC_TroCD"/>
</dbReference>
<name>A0A380NY21_WEIVI</name>
<keyword evidence="5 7" id="KW-0472">Membrane</keyword>
<evidence type="ECO:0000256" key="6">
    <source>
        <dbReference type="RuleBase" id="RU003943"/>
    </source>
</evidence>
<keyword evidence="6" id="KW-0813">Transport</keyword>
<evidence type="ECO:0000256" key="7">
    <source>
        <dbReference type="SAM" id="Phobius"/>
    </source>
</evidence>
<gene>
    <name evidence="8" type="primary">znuB</name>
    <name evidence="8" type="ORF">NCTC13645_00345</name>
</gene>
<dbReference type="SUPFAM" id="SSF81345">
    <property type="entry name" value="ABC transporter involved in vitamin B12 uptake, BtuC"/>
    <property type="match status" value="1"/>
</dbReference>
<dbReference type="EMBL" id="UHIV01000001">
    <property type="protein sequence ID" value="SUP52456.1"/>
    <property type="molecule type" value="Genomic_DNA"/>
</dbReference>
<evidence type="ECO:0000256" key="1">
    <source>
        <dbReference type="ARBA" id="ARBA00004141"/>
    </source>
</evidence>
<feature type="transmembrane region" description="Helical" evidence="7">
    <location>
        <begin position="35"/>
        <end position="56"/>
    </location>
</feature>
<dbReference type="AlphaFoldDB" id="A0A380NY21"/>
<feature type="transmembrane region" description="Helical" evidence="7">
    <location>
        <begin position="6"/>
        <end position="23"/>
    </location>
</feature>
<evidence type="ECO:0000256" key="5">
    <source>
        <dbReference type="ARBA" id="ARBA00023136"/>
    </source>
</evidence>
<evidence type="ECO:0000313" key="9">
    <source>
        <dbReference type="Proteomes" id="UP000254621"/>
    </source>
</evidence>
<evidence type="ECO:0000256" key="3">
    <source>
        <dbReference type="ARBA" id="ARBA00022692"/>
    </source>
</evidence>
<protein>
    <submittedName>
        <fullName evidence="8">High-affinity zinc uptake system membrane protein znuB</fullName>
    </submittedName>
</protein>